<feature type="domain" description="SCP" evidence="2">
    <location>
        <begin position="47"/>
        <end position="174"/>
    </location>
</feature>
<proteinExistence type="predicted"/>
<organism evidence="3 4">
    <name type="scientific">Marinobacter vulgaris</name>
    <dbReference type="NCBI Taxonomy" id="1928331"/>
    <lineage>
        <taxon>Bacteria</taxon>
        <taxon>Pseudomonadati</taxon>
        <taxon>Pseudomonadota</taxon>
        <taxon>Gammaproteobacteria</taxon>
        <taxon>Pseudomonadales</taxon>
        <taxon>Marinobacteraceae</taxon>
        <taxon>Marinobacter</taxon>
    </lineage>
</organism>
<name>A0A2V3ZL68_9GAMM</name>
<dbReference type="PANTHER" id="PTHR31157:SF1">
    <property type="entry name" value="SCP DOMAIN-CONTAINING PROTEIN"/>
    <property type="match status" value="1"/>
</dbReference>
<dbReference type="InterPro" id="IPR035940">
    <property type="entry name" value="CAP_sf"/>
</dbReference>
<keyword evidence="1" id="KW-0732">Signal</keyword>
<dbReference type="Gene3D" id="3.40.33.10">
    <property type="entry name" value="CAP"/>
    <property type="match status" value="1"/>
</dbReference>
<comment type="caution">
    <text evidence="3">The sequence shown here is derived from an EMBL/GenBank/DDBJ whole genome shotgun (WGS) entry which is preliminary data.</text>
</comment>
<dbReference type="Pfam" id="PF00188">
    <property type="entry name" value="CAP"/>
    <property type="match status" value="1"/>
</dbReference>
<dbReference type="SUPFAM" id="SSF55797">
    <property type="entry name" value="PR-1-like"/>
    <property type="match status" value="1"/>
</dbReference>
<reference evidence="3 4" key="2">
    <citation type="submission" date="2018-06" db="EMBL/GenBank/DDBJ databases">
        <title>Marinobactersediminissp. nov, a moderately halophilic bacterium isolated from marine solar saltern.</title>
        <authorList>
            <person name="Zhang Y."/>
        </authorList>
    </citation>
    <scope>NUCLEOTIDE SEQUENCE [LARGE SCALE GENOMIC DNA]</scope>
    <source>
        <strain evidence="3 4">F01</strain>
    </source>
</reference>
<dbReference type="OrthoDB" id="68195at2"/>
<reference evidence="4" key="1">
    <citation type="submission" date="2018-05" db="EMBL/GenBank/DDBJ databases">
        <authorList>
            <person name="Lu D."/>
        </authorList>
    </citation>
    <scope>NUCLEOTIDE SEQUENCE [LARGE SCALE GENOMIC DNA]</scope>
    <source>
        <strain evidence="4">F01</strain>
    </source>
</reference>
<dbReference type="Proteomes" id="UP000253987">
    <property type="component" value="Unassembled WGS sequence"/>
</dbReference>
<feature type="signal peptide" evidence="1">
    <location>
        <begin position="1"/>
        <end position="34"/>
    </location>
</feature>
<keyword evidence="4" id="KW-1185">Reference proteome</keyword>
<evidence type="ECO:0000313" key="3">
    <source>
        <dbReference type="EMBL" id="PXX91638.1"/>
    </source>
</evidence>
<dbReference type="PANTHER" id="PTHR31157">
    <property type="entry name" value="SCP DOMAIN-CONTAINING PROTEIN"/>
    <property type="match status" value="1"/>
</dbReference>
<protein>
    <submittedName>
        <fullName evidence="3">CAP domain-containing protein</fullName>
    </submittedName>
</protein>
<dbReference type="CDD" id="cd05379">
    <property type="entry name" value="CAP_bacterial"/>
    <property type="match status" value="1"/>
</dbReference>
<feature type="chain" id="PRO_5015928335" evidence="1">
    <location>
        <begin position="35"/>
        <end position="178"/>
    </location>
</feature>
<evidence type="ECO:0000256" key="1">
    <source>
        <dbReference type="SAM" id="SignalP"/>
    </source>
</evidence>
<dbReference type="InterPro" id="IPR014044">
    <property type="entry name" value="CAP_dom"/>
</dbReference>
<sequence>MIGKPMCVITWPSRHSLIAVALPVLLGFSGLAVADVCEMDETDRALLNQVNEARSQPRQCGDRSFEAAPPLAWNCKLEDAARAHAEAMVELEFFSHTGPDGVQTGRRVSDRGYSWSAVGENIASGQNSVDHVIEGWLSSPGHCANIMNAEFTEMGAARVEAPGSPHSPFWTQVFARPL</sequence>
<dbReference type="EMBL" id="QFWX01000003">
    <property type="protein sequence ID" value="PXX91638.1"/>
    <property type="molecule type" value="Genomic_DNA"/>
</dbReference>
<evidence type="ECO:0000313" key="4">
    <source>
        <dbReference type="Proteomes" id="UP000253987"/>
    </source>
</evidence>
<accession>A0A2V3ZL68</accession>
<evidence type="ECO:0000259" key="2">
    <source>
        <dbReference type="Pfam" id="PF00188"/>
    </source>
</evidence>
<dbReference type="AlphaFoldDB" id="A0A2V3ZL68"/>
<gene>
    <name evidence="3" type="ORF">DIT71_07095</name>
</gene>